<evidence type="ECO:0000256" key="1">
    <source>
        <dbReference type="SAM" id="MobiDB-lite"/>
    </source>
</evidence>
<feature type="compositionally biased region" description="Basic and acidic residues" evidence="1">
    <location>
        <begin position="180"/>
        <end position="191"/>
    </location>
</feature>
<proteinExistence type="predicted"/>
<evidence type="ECO:0000313" key="3">
    <source>
        <dbReference type="EMBL" id="RKF59528.1"/>
    </source>
</evidence>
<feature type="region of interest" description="Disordered" evidence="1">
    <location>
        <begin position="90"/>
        <end position="127"/>
    </location>
</feature>
<feature type="compositionally biased region" description="Polar residues" evidence="1">
    <location>
        <begin position="108"/>
        <end position="120"/>
    </location>
</feature>
<protein>
    <submittedName>
        <fullName evidence="3">Putative rhomboid family membrane protein</fullName>
    </submittedName>
</protein>
<comment type="caution">
    <text evidence="3">The sequence shown here is derived from an EMBL/GenBank/DDBJ whole genome shotgun (WGS) entry which is preliminary data.</text>
</comment>
<feature type="transmembrane region" description="Helical" evidence="2">
    <location>
        <begin position="12"/>
        <end position="32"/>
    </location>
</feature>
<sequence length="218" mass="25121">MTTQVDQDLRQRYIHYTSWACLIGGPIILALPPRKLDLYTLGILIGIFAGANEVSREQTGISMIDRIGQRLARSTAALPPQAVELQQRRLREERERTRKMQDVKRISYSDNSLHSTTNQEAPVDQKKSTSFWHKVWMGGEDENWREERLRKEREALESGKGYFDLIKDQVWEVWNGDQSDGEKKTELEVKSTTKKNGLGDDEIQGDERNSSTNVNNKK</sequence>
<evidence type="ECO:0000256" key="2">
    <source>
        <dbReference type="SAM" id="Phobius"/>
    </source>
</evidence>
<keyword evidence="2" id="KW-0812">Transmembrane</keyword>
<name>A0A420HQ21_9PEZI</name>
<keyword evidence="4" id="KW-1185">Reference proteome</keyword>
<keyword evidence="2" id="KW-0472">Membrane</keyword>
<dbReference type="EMBL" id="MCBQ01017403">
    <property type="protein sequence ID" value="RKF59528.1"/>
    <property type="molecule type" value="Genomic_DNA"/>
</dbReference>
<feature type="compositionally biased region" description="Basic and acidic residues" evidence="1">
    <location>
        <begin position="90"/>
        <end position="107"/>
    </location>
</feature>
<evidence type="ECO:0000313" key="4">
    <source>
        <dbReference type="Proteomes" id="UP000283383"/>
    </source>
</evidence>
<reference evidence="3 4" key="1">
    <citation type="journal article" date="2018" name="BMC Genomics">
        <title>Comparative genome analyses reveal sequence features reflecting distinct modes of host-adaptation between dicot and monocot powdery mildew.</title>
        <authorList>
            <person name="Wu Y."/>
            <person name="Ma X."/>
            <person name="Pan Z."/>
            <person name="Kale S.D."/>
            <person name="Song Y."/>
            <person name="King H."/>
            <person name="Zhang Q."/>
            <person name="Presley C."/>
            <person name="Deng X."/>
            <person name="Wei C.I."/>
            <person name="Xiao S."/>
        </authorList>
    </citation>
    <scope>NUCLEOTIDE SEQUENCE [LARGE SCALE GENOMIC DNA]</scope>
    <source>
        <strain evidence="3">UMSG3</strain>
    </source>
</reference>
<dbReference type="Proteomes" id="UP000283383">
    <property type="component" value="Unassembled WGS sequence"/>
</dbReference>
<gene>
    <name evidence="3" type="ORF">GcM3_174002</name>
</gene>
<feature type="region of interest" description="Disordered" evidence="1">
    <location>
        <begin position="176"/>
        <end position="218"/>
    </location>
</feature>
<dbReference type="AlphaFoldDB" id="A0A420HQ21"/>
<accession>A0A420HQ21</accession>
<keyword evidence="2" id="KW-1133">Transmembrane helix</keyword>
<organism evidence="3 4">
    <name type="scientific">Golovinomyces cichoracearum</name>
    <dbReference type="NCBI Taxonomy" id="62708"/>
    <lineage>
        <taxon>Eukaryota</taxon>
        <taxon>Fungi</taxon>
        <taxon>Dikarya</taxon>
        <taxon>Ascomycota</taxon>
        <taxon>Pezizomycotina</taxon>
        <taxon>Leotiomycetes</taxon>
        <taxon>Erysiphales</taxon>
        <taxon>Erysiphaceae</taxon>
        <taxon>Golovinomyces</taxon>
    </lineage>
</organism>